<dbReference type="HOGENOM" id="CLU_090389_18_0_2"/>
<dbReference type="PANTHER" id="PTHR36450:SF1">
    <property type="entry name" value="THIOREDOXIN"/>
    <property type="match status" value="1"/>
</dbReference>
<dbReference type="SUPFAM" id="SSF52833">
    <property type="entry name" value="Thioredoxin-like"/>
    <property type="match status" value="1"/>
</dbReference>
<dbReference type="InterPro" id="IPR012336">
    <property type="entry name" value="Thioredoxin-like_fold"/>
</dbReference>
<dbReference type="STRING" id="269797.Mbar_A1710"/>
<feature type="domain" description="Thioredoxin-like fold" evidence="3">
    <location>
        <begin position="23"/>
        <end position="97"/>
    </location>
</feature>
<keyword evidence="2" id="KW-0249">Electron transport</keyword>
<proteinExistence type="inferred from homology"/>
<dbReference type="NCBIfam" id="TIGR00412">
    <property type="entry name" value="redox_disulf_2"/>
    <property type="match status" value="1"/>
</dbReference>
<dbReference type="AlphaFoldDB" id="Q46BU0"/>
<reference evidence="4" key="1">
    <citation type="submission" date="2006-06" db="EMBL/GenBank/DDBJ databases">
        <title>Complete sequence of chromosome 1 of Methanosarcina barkeri str. fusaro.</title>
        <authorList>
            <person name="Copeland A."/>
            <person name="Lucas S."/>
            <person name="Lapidus A."/>
            <person name="Barry K."/>
            <person name="Detter J.C."/>
            <person name="Glavina T."/>
            <person name="Hammon N."/>
            <person name="Israni S."/>
            <person name="Pitluck S."/>
            <person name="Goodwin L.A."/>
            <person name="Saunders E.H."/>
            <person name="Schmutz J."/>
            <person name="Larimer F."/>
            <person name="Land M."/>
            <person name="Anderson I."/>
            <person name="Richardson P."/>
        </authorList>
    </citation>
    <scope>NUCLEOTIDE SEQUENCE</scope>
    <source>
        <strain evidence="4">Fusaro</strain>
    </source>
</reference>
<keyword evidence="2" id="KW-0813">Transport</keyword>
<evidence type="ECO:0000256" key="1">
    <source>
        <dbReference type="ARBA" id="ARBA00007787"/>
    </source>
</evidence>
<evidence type="ECO:0000259" key="3">
    <source>
        <dbReference type="Pfam" id="PF13192"/>
    </source>
</evidence>
<dbReference type="PaxDb" id="269797-Mbar_A1710"/>
<gene>
    <name evidence="4" type="ordered locus">Mbar_A1710</name>
</gene>
<evidence type="ECO:0000313" key="4">
    <source>
        <dbReference type="EMBL" id="AAZ70652.1"/>
    </source>
</evidence>
<evidence type="ECO:0000256" key="2">
    <source>
        <dbReference type="ARBA" id="ARBA00022982"/>
    </source>
</evidence>
<dbReference type="InterPro" id="IPR005243">
    <property type="entry name" value="THIRX-like_proc"/>
</dbReference>
<dbReference type="eggNOG" id="arCOG02713">
    <property type="taxonomic scope" value="Archaea"/>
</dbReference>
<organism evidence="4">
    <name type="scientific">Methanosarcina barkeri (strain Fusaro / DSM 804)</name>
    <dbReference type="NCBI Taxonomy" id="269797"/>
    <lineage>
        <taxon>Archaea</taxon>
        <taxon>Methanobacteriati</taxon>
        <taxon>Methanobacteriota</taxon>
        <taxon>Stenosarchaea group</taxon>
        <taxon>Methanomicrobia</taxon>
        <taxon>Methanosarcinales</taxon>
        <taxon>Methanosarcinaceae</taxon>
        <taxon>Methanosarcina</taxon>
    </lineage>
</organism>
<protein>
    <recommendedName>
        <fullName evidence="3">Thioredoxin-like fold domain-containing protein</fullName>
    </recommendedName>
</protein>
<dbReference type="Pfam" id="PF13192">
    <property type="entry name" value="Thioredoxin_3"/>
    <property type="match status" value="1"/>
</dbReference>
<accession>Q46BU0</accession>
<sequence length="99" mass="11194">MYLQLEKTKNVQNDKTKHEVKKMKIEILGTGCPKCKKTKEIIEKVLKQTGVEAEVIKVEDVEKILNYGVMVTPAVAIDGEVKVAGKVPDEKDIRKWVTQ</sequence>
<dbReference type="PANTHER" id="PTHR36450">
    <property type="entry name" value="THIOREDOXIN"/>
    <property type="match status" value="1"/>
</dbReference>
<dbReference type="KEGG" id="mba:Mbar_A1710"/>
<dbReference type="EMBL" id="CP000099">
    <property type="protein sequence ID" value="AAZ70652.1"/>
    <property type="molecule type" value="Genomic_DNA"/>
</dbReference>
<name>Q46BU0_METBF</name>
<comment type="similarity">
    <text evidence="1">Belongs to the glutaredoxin family.</text>
</comment>
<dbReference type="InterPro" id="IPR036249">
    <property type="entry name" value="Thioredoxin-like_sf"/>
</dbReference>
<dbReference type="Gene3D" id="3.40.30.10">
    <property type="entry name" value="Glutaredoxin"/>
    <property type="match status" value="1"/>
</dbReference>